<dbReference type="GO" id="GO:0140282">
    <property type="term" value="F:carbon-nitrogen ligase activity on lipid II"/>
    <property type="evidence" value="ECO:0007669"/>
    <property type="project" value="UniProtKB-UniRule"/>
</dbReference>
<dbReference type="GO" id="GO:0004359">
    <property type="term" value="F:glutaminase activity"/>
    <property type="evidence" value="ECO:0007669"/>
    <property type="project" value="UniProtKB-UniRule"/>
</dbReference>
<dbReference type="AlphaFoldDB" id="A0A0S6UEU8"/>
<dbReference type="RefSeq" id="WP_025774416.1">
    <property type="nucleotide sequence ID" value="NZ_DF238840.1"/>
</dbReference>
<dbReference type="EC" id="3.5.1.2" evidence="2"/>
<gene>
    <name evidence="2" type="primary">gatD</name>
    <name evidence="4" type="ORF">MTY_2073</name>
</gene>
<keyword evidence="2" id="KW-0961">Cell wall biogenesis/degradation</keyword>
<dbReference type="HAMAP" id="MF_02213">
    <property type="entry name" value="Lipid_II_synth_GatD"/>
    <property type="match status" value="1"/>
</dbReference>
<dbReference type="Gene3D" id="3.40.50.880">
    <property type="match status" value="1"/>
</dbReference>
<evidence type="ECO:0000259" key="3">
    <source>
        <dbReference type="Pfam" id="PF07685"/>
    </source>
</evidence>
<comment type="similarity">
    <text evidence="2">Belongs to the CobB/CobQ family. GatD subfamily.</text>
</comment>
<comment type="catalytic activity">
    <reaction evidence="2">
        <text>L-glutamine + H2O = L-glutamate + NH4(+)</text>
        <dbReference type="Rhea" id="RHEA:15889"/>
        <dbReference type="ChEBI" id="CHEBI:15377"/>
        <dbReference type="ChEBI" id="CHEBI:28938"/>
        <dbReference type="ChEBI" id="CHEBI:29985"/>
        <dbReference type="ChEBI" id="CHEBI:58359"/>
        <dbReference type="EC" id="3.5.1.2"/>
    </reaction>
</comment>
<keyword evidence="2" id="KW-0378">Hydrolase</keyword>
<evidence type="ECO:0000256" key="1">
    <source>
        <dbReference type="ARBA" id="ARBA00022962"/>
    </source>
</evidence>
<sequence length="246" mass="26865">MKLHLGHLYPEFLNLYGDRGNVLILCRRAQWRGIQVEVTPISLGDKLVPGAYDLLFLGGGPDQEQGIASADLVAKGPWLKEAVEEGTALLAICGGYQLLGEYYRTASGETLPGVGLFAVYTEAGNKRLKGNIAIQVPELGSEHPVIGFENHSGRTFLKGSRPLGQVIYGDGNNGADGTEGARYRNAIGTYLHGPLLSKNPHLADYLLRLALRRRYGEVELSPLDDTLEMATNTAVYKRFLPTRGKW</sequence>
<evidence type="ECO:0000313" key="4">
    <source>
        <dbReference type="EMBL" id="GAF26733.1"/>
    </source>
</evidence>
<dbReference type="InterPro" id="IPR029062">
    <property type="entry name" value="Class_I_gatase-like"/>
</dbReference>
<evidence type="ECO:0000256" key="2">
    <source>
        <dbReference type="HAMAP-Rule" id="MF_02213"/>
    </source>
</evidence>
<dbReference type="Pfam" id="PF07685">
    <property type="entry name" value="GATase_3"/>
    <property type="match status" value="1"/>
</dbReference>
<dbReference type="InterPro" id="IPR011698">
    <property type="entry name" value="GATase_3"/>
</dbReference>
<feature type="active site" evidence="2">
    <location>
        <position position="192"/>
    </location>
</feature>
<dbReference type="SUPFAM" id="SSF52317">
    <property type="entry name" value="Class I glutamine amidotransferase-like"/>
    <property type="match status" value="1"/>
</dbReference>
<dbReference type="EC" id="6.3.5.13" evidence="2"/>
<keyword evidence="1 2" id="KW-0315">Glutamine amidotransferase</keyword>
<dbReference type="InterPro" id="IPR033949">
    <property type="entry name" value="CobQ_GATase1"/>
</dbReference>
<dbReference type="PANTHER" id="PTHR21343:SF9">
    <property type="entry name" value="LIPID II ISOGLUTAMINYL SYNTHASE (GLUTAMINE-HYDROLYZING) SUBUNIT GATD"/>
    <property type="match status" value="1"/>
</dbReference>
<dbReference type="GO" id="GO:0008360">
    <property type="term" value="P:regulation of cell shape"/>
    <property type="evidence" value="ECO:0007669"/>
    <property type="project" value="UniProtKB-KW"/>
</dbReference>
<comment type="catalytic activity">
    <reaction evidence="2">
        <text>beta-D-GlcNAc-(1-&gt;4)-Mur2Ac(oyl-L-Ala-gamma-D-Glu-L-Lys-D-Ala-D-Ala)-di-trans,octa-cis-undecaprenyl diphosphate + L-glutamine + ATP + H2O = beta-D-GlcNAc-(1-&gt;4)-Mur2Ac(oyl-L-Ala-D-isoglutaminyl-L-Lys-D-Ala-D-Ala)-di-trans,octa-cis-undecaprenyl diphosphate + L-glutamate + ADP + phosphate + H(+)</text>
        <dbReference type="Rhea" id="RHEA:57928"/>
        <dbReference type="ChEBI" id="CHEBI:15377"/>
        <dbReference type="ChEBI" id="CHEBI:15378"/>
        <dbReference type="ChEBI" id="CHEBI:29985"/>
        <dbReference type="ChEBI" id="CHEBI:30616"/>
        <dbReference type="ChEBI" id="CHEBI:43474"/>
        <dbReference type="ChEBI" id="CHEBI:58359"/>
        <dbReference type="ChEBI" id="CHEBI:60033"/>
        <dbReference type="ChEBI" id="CHEBI:62233"/>
        <dbReference type="ChEBI" id="CHEBI:456216"/>
        <dbReference type="EC" id="6.3.5.13"/>
    </reaction>
</comment>
<comment type="subunit">
    <text evidence="2">Forms a heterodimer with MurT.</text>
</comment>
<feature type="active site" description="Nucleophile" evidence="2">
    <location>
        <position position="93"/>
    </location>
</feature>
<dbReference type="EMBL" id="DF238840">
    <property type="protein sequence ID" value="GAF26733.1"/>
    <property type="molecule type" value="Genomic_DNA"/>
</dbReference>
<comment type="function">
    <text evidence="2">The lipid II isoglutaminyl synthase complex catalyzes the formation of alpha-D-isoglutamine in the cell wall lipid II stem peptide. The GatD subunit catalyzes the hydrolysis of glutamine to glutamate and ammonia. The resulting ammonia molecule is channeled to the active site of MurT.</text>
</comment>
<proteinExistence type="inferred from homology"/>
<dbReference type="GO" id="GO:0009252">
    <property type="term" value="P:peptidoglycan biosynthetic process"/>
    <property type="evidence" value="ECO:0007669"/>
    <property type="project" value="UniProtKB-UniRule"/>
</dbReference>
<dbReference type="PANTHER" id="PTHR21343">
    <property type="entry name" value="DETHIOBIOTIN SYNTHETASE"/>
    <property type="match status" value="1"/>
</dbReference>
<dbReference type="PROSITE" id="PS51274">
    <property type="entry name" value="GATASE_COBBQ"/>
    <property type="match status" value="1"/>
</dbReference>
<organism evidence="4">
    <name type="scientific">Moorella thermoacetica Y72</name>
    <dbReference type="NCBI Taxonomy" id="1325331"/>
    <lineage>
        <taxon>Bacteria</taxon>
        <taxon>Bacillati</taxon>
        <taxon>Bacillota</taxon>
        <taxon>Clostridia</taxon>
        <taxon>Neomoorellales</taxon>
        <taxon>Neomoorellaceae</taxon>
        <taxon>Neomoorella</taxon>
    </lineage>
</organism>
<dbReference type="GO" id="GO:0016740">
    <property type="term" value="F:transferase activity"/>
    <property type="evidence" value="ECO:0007669"/>
    <property type="project" value="UniProtKB-KW"/>
</dbReference>
<dbReference type="CDD" id="cd01750">
    <property type="entry name" value="GATase1_CobQ"/>
    <property type="match status" value="1"/>
</dbReference>
<accession>A0A0S6UEU8</accession>
<keyword evidence="2" id="KW-0133">Cell shape</keyword>
<reference evidence="4" key="1">
    <citation type="journal article" date="2014" name="Gene">
        <title>Genome-guided analysis of transformation efficiency and carbon dioxide assimilation by Moorella thermoacetica Y72.</title>
        <authorList>
            <person name="Tsukahara K."/>
            <person name="Kita A."/>
            <person name="Nakashimada Y."/>
            <person name="Hoshino T."/>
            <person name="Murakami K."/>
        </authorList>
    </citation>
    <scope>NUCLEOTIDE SEQUENCE [LARGE SCALE GENOMIC DNA]</scope>
    <source>
        <strain evidence="4">Y72</strain>
    </source>
</reference>
<comment type="pathway">
    <text evidence="2">Cell wall biogenesis; peptidoglycan biosynthesis.</text>
</comment>
<dbReference type="GO" id="GO:0009236">
    <property type="term" value="P:cobalamin biosynthetic process"/>
    <property type="evidence" value="ECO:0007669"/>
    <property type="project" value="InterPro"/>
</dbReference>
<protein>
    <recommendedName>
        <fullName evidence="2">Lipid II isoglutaminyl synthase (glutamine-hydrolyzing) subunit GatD</fullName>
        <ecNumber evidence="2">6.3.5.13</ecNumber>
    </recommendedName>
    <alternativeName>
        <fullName evidence="2">Lipid II isoglutaminyl synthase glutaminase subunit</fullName>
        <ecNumber evidence="2">3.5.1.2</ecNumber>
    </alternativeName>
</protein>
<dbReference type="Proteomes" id="UP000063718">
    <property type="component" value="Unassembled WGS sequence"/>
</dbReference>
<name>A0A0S6UEU8_NEOTH</name>
<keyword evidence="4" id="KW-0808">Transferase</keyword>
<keyword evidence="2" id="KW-0573">Peptidoglycan synthesis</keyword>
<dbReference type="InterPro" id="IPR043702">
    <property type="entry name" value="Lipid_II_synth_GatD"/>
</dbReference>
<keyword evidence="2" id="KW-0436">Ligase</keyword>
<feature type="domain" description="CobB/CobQ-like glutamine amidotransferase" evidence="3">
    <location>
        <begin position="6"/>
        <end position="199"/>
    </location>
</feature>
<dbReference type="UniPathway" id="UPA00219"/>
<dbReference type="GO" id="GO:0071555">
    <property type="term" value="P:cell wall organization"/>
    <property type="evidence" value="ECO:0007669"/>
    <property type="project" value="UniProtKB-KW"/>
</dbReference>
<feature type="binding site" evidence="2">
    <location>
        <position position="127"/>
    </location>
    <ligand>
        <name>substrate</name>
    </ligand>
</feature>